<name>A0A1G6I9X3_9BURK</name>
<dbReference type="STRING" id="187868.SAMN05192589_101102"/>
<proteinExistence type="predicted"/>
<reference evidence="1 2" key="1">
    <citation type="submission" date="2016-10" db="EMBL/GenBank/DDBJ databases">
        <authorList>
            <person name="de Groot N.N."/>
        </authorList>
    </citation>
    <scope>NUCLEOTIDE SEQUENCE [LARGE SCALE GENOMIC DNA]</scope>
    <source>
        <strain evidence="1 2">DSM 16619</strain>
    </source>
</reference>
<organism evidence="1 2">
    <name type="scientific">Paracidovorax valerianellae</name>
    <dbReference type="NCBI Taxonomy" id="187868"/>
    <lineage>
        <taxon>Bacteria</taxon>
        <taxon>Pseudomonadati</taxon>
        <taxon>Pseudomonadota</taxon>
        <taxon>Betaproteobacteria</taxon>
        <taxon>Burkholderiales</taxon>
        <taxon>Comamonadaceae</taxon>
        <taxon>Paracidovorax</taxon>
    </lineage>
</organism>
<dbReference type="EMBL" id="FMZC01000001">
    <property type="protein sequence ID" value="SDC02805.1"/>
    <property type="molecule type" value="Genomic_DNA"/>
</dbReference>
<gene>
    <name evidence="1" type="ORF">SAMN05192589_101102</name>
</gene>
<dbReference type="Proteomes" id="UP000198781">
    <property type="component" value="Unassembled WGS sequence"/>
</dbReference>
<protein>
    <submittedName>
        <fullName evidence="1">Uncharacterized protein</fullName>
    </submittedName>
</protein>
<sequence>MHCESVRMRFTLQFFPPRIDEGSILGELAGYAEQFEIVGLKVHVKKKNRQHGTRWRFMATVKRNVRPESSLRNHTDRAHSDY</sequence>
<dbReference type="AlphaFoldDB" id="A0A1G6I9X3"/>
<accession>A0A1G6I9X3</accession>
<evidence type="ECO:0000313" key="1">
    <source>
        <dbReference type="EMBL" id="SDC02805.1"/>
    </source>
</evidence>
<evidence type="ECO:0000313" key="2">
    <source>
        <dbReference type="Proteomes" id="UP000198781"/>
    </source>
</evidence>
<keyword evidence="2" id="KW-1185">Reference proteome</keyword>